<dbReference type="EMBL" id="JAPTSV010000003">
    <property type="protein sequence ID" value="KAJ1529647.1"/>
    <property type="molecule type" value="Genomic_DNA"/>
</dbReference>
<protein>
    <recommendedName>
        <fullName evidence="7">Yemanuclein</fullName>
    </recommendedName>
</protein>
<dbReference type="GO" id="GO:0006325">
    <property type="term" value="P:chromatin organization"/>
    <property type="evidence" value="ECO:0007669"/>
    <property type="project" value="TreeGrafter"/>
</dbReference>
<comment type="caution">
    <text evidence="5">The sequence shown here is derived from an EMBL/GenBank/DDBJ whole genome shotgun (WGS) entry which is preliminary data.</text>
</comment>
<feature type="region of interest" description="Disordered" evidence="2">
    <location>
        <begin position="1056"/>
        <end position="1088"/>
    </location>
</feature>
<feature type="region of interest" description="Disordered" evidence="2">
    <location>
        <begin position="660"/>
        <end position="697"/>
    </location>
</feature>
<dbReference type="InterPro" id="IPR026947">
    <property type="entry name" value="UBN_middle_dom"/>
</dbReference>
<feature type="compositionally biased region" description="Basic and acidic residues" evidence="2">
    <location>
        <begin position="1392"/>
        <end position="1405"/>
    </location>
</feature>
<dbReference type="Pfam" id="PF08729">
    <property type="entry name" value="HUN"/>
    <property type="match status" value="1"/>
</dbReference>
<feature type="compositionally biased region" description="Basic and acidic residues" evidence="2">
    <location>
        <begin position="55"/>
        <end position="68"/>
    </location>
</feature>
<proteinExistence type="predicted"/>
<feature type="region of interest" description="Disordered" evidence="2">
    <location>
        <begin position="861"/>
        <end position="907"/>
    </location>
</feature>
<evidence type="ECO:0000256" key="1">
    <source>
        <dbReference type="ARBA" id="ARBA00022553"/>
    </source>
</evidence>
<feature type="region of interest" description="Disordered" evidence="2">
    <location>
        <begin position="782"/>
        <end position="826"/>
    </location>
</feature>
<feature type="domain" description="Hpc2-related" evidence="3">
    <location>
        <begin position="102"/>
        <end position="151"/>
    </location>
</feature>
<feature type="region of interest" description="Disordered" evidence="2">
    <location>
        <begin position="111"/>
        <end position="377"/>
    </location>
</feature>
<evidence type="ECO:0008006" key="7">
    <source>
        <dbReference type="Google" id="ProtNLM"/>
    </source>
</evidence>
<feature type="domain" description="Ubinuclein middle" evidence="4">
    <location>
        <begin position="377"/>
        <end position="578"/>
    </location>
</feature>
<feature type="region of interest" description="Disordered" evidence="2">
    <location>
        <begin position="989"/>
        <end position="1034"/>
    </location>
</feature>
<sequence>MSEGKRVSLQSIGPAKKEKKCKPTSTTIRLTLTLPACNSDSFADFNYNSLILNEKRKREKNKDKEEKVNGVSGLDPYASDDEEGLRQIARSFESKYGTPKKKCRRLEDYTELGTGYDDNDSFIDNTDAYDEVVPEDQTPELDGFYINKGQLVLKHVHGRSSSDHSDSDDSDGPQNSRSQKRALSSESESSGSGSSSDGSDDSDDSEDSEEEDEGGNDESEGETEESPRESLKNSPKDLKEEKSNGHAVSPVAKKSKLSDVPSKKAKNKAITGLFIKKAVSEKEHNDKRQKIDSSEKEPSEKRQKMENSEKDPVERVQQPQKFDSDGVRRLSNVDAAIEAVARGEDSKESGIAESKSRSGSSDESDAEESMASIAPPLPEGLPENIWNVISLLKEVAVKNSNLGKQQFFTPEVNALLLRFEKQMRFVPRDKKGGVYDHLECFVPCRKETFMKRGKALLMESVEAAVKEPLTKLKAGVNAIMPSAVEKYLTMCKKCVSNREAPADQSDSLKPSEKMKAPRKRFPWTEELKNQLCLAVKKRRVYYGTVKQKGETWEEHLRAFLKNDVTSMWPDGWIKIANLLEIISKMAPDLLQFKPVNPGNKLKKSIPCPPPAKKMAPKATAVADDMLRSDLPSKKPNVLPGGLTVTPKPLQIMNHQNQNNSVLKPSSESCAKSAPSLSNGAQTITSTSSVQPSNLPPVSQTSSFDLLGSEIVQCIRTSLANSLVSVTPVQSSFMAASSQGSSVNVDSGSKVRSALTSSAPIKKALNSSVDIINLKTNGMDSSVEIVPKKRSPSVNSSLQSGHPSISSSQTPSTDLQDLSKPQLSSSLASVPSSLSSQITSSHQSTSSPSSIKVASVSAINLKLGGPQSQPTSSKSALSQPLKVHSQPSMPASSNLVHQPASSYSSPSVISHGLETGNLGVSSSLTITPVKPSTTSNTYYQQTKATGHLNIQSGISSVVSQINSNTRSEVIVTPSSNSSMPHIKSTNVNFSASSTNSVSSSNNYTSSHSSGNNFSTSLSGSSNTYTNSRGVSSNSYQSSLGIGGSGYPNVLSSSDISVRTHRPQAHTSSQVSKAHGSEKNSFAQPSRSHVSEKASYLSSNMWPPAVSVDIPRSSSSSPSSVKSVTPSPEKALVSRKDRILQDSRERASNDPAMPTLSGPYRSTITASDPTNVGRNQSQAKTPQSLNWDDELVIIEDFLKMSSPSSSMPQNTHKVSTASLDSYKHTLPILEPQRCDNVSSKSSHLDPPRARNLSVSSSEPHRVNVVMPTPQMRTSPGYTQHTRDQPRANAIISNHTIREIQRPSSAKSSSSNSDSQRENVVMPTPHFQEALRDEMSDILAGIPTQMISRTDHYTITNSMPSHNSKRKSILEMSDIDMDMAIGAGVPPGHSTSNRSDPKGKQEESLQKAQERAMQGILMSRTNCDGNYVEEPWGGPMKKTVSNKSSNDISDQRLSGMGALSSSLSMTGLDGMGLGLPSHLVGFQNDYQRHLYGSSSKTTGNCLLVQCLS</sequence>
<feature type="compositionally biased region" description="Basic and acidic residues" evidence="2">
    <location>
        <begin position="278"/>
        <end position="314"/>
    </location>
</feature>
<accession>A0AAV7XVV1</accession>
<evidence type="ECO:0000256" key="2">
    <source>
        <dbReference type="SAM" id="MobiDB-lite"/>
    </source>
</evidence>
<feature type="compositionally biased region" description="Polar residues" evidence="2">
    <location>
        <begin position="865"/>
        <end position="877"/>
    </location>
</feature>
<feature type="compositionally biased region" description="Basic and acidic residues" evidence="2">
    <location>
        <begin position="341"/>
        <end position="356"/>
    </location>
</feature>
<feature type="compositionally biased region" description="Low complexity" evidence="2">
    <location>
        <begin position="184"/>
        <end position="197"/>
    </location>
</feature>
<dbReference type="InterPro" id="IPR014840">
    <property type="entry name" value="HRD"/>
</dbReference>
<keyword evidence="1" id="KW-0597">Phosphoprotein</keyword>
<feature type="compositionally biased region" description="Low complexity" evidence="2">
    <location>
        <begin position="1107"/>
        <end position="1126"/>
    </location>
</feature>
<feature type="compositionally biased region" description="Acidic residues" evidence="2">
    <location>
        <begin position="117"/>
        <end position="139"/>
    </location>
</feature>
<feature type="compositionally biased region" description="Polar residues" evidence="2">
    <location>
        <begin position="791"/>
        <end position="821"/>
    </location>
</feature>
<evidence type="ECO:0000259" key="4">
    <source>
        <dbReference type="Pfam" id="PF14075"/>
    </source>
</evidence>
<feature type="compositionally biased region" description="Acidic residues" evidence="2">
    <location>
        <begin position="198"/>
        <end position="224"/>
    </location>
</feature>
<dbReference type="GO" id="GO:0005634">
    <property type="term" value="C:nucleus"/>
    <property type="evidence" value="ECO:0007669"/>
    <property type="project" value="TreeGrafter"/>
</dbReference>
<feature type="region of interest" description="Disordered" evidence="2">
    <location>
        <begin position="1"/>
        <end position="24"/>
    </location>
</feature>
<organism evidence="5 6">
    <name type="scientific">Megalurothrips usitatus</name>
    <name type="common">bean blossom thrips</name>
    <dbReference type="NCBI Taxonomy" id="439358"/>
    <lineage>
        <taxon>Eukaryota</taxon>
        <taxon>Metazoa</taxon>
        <taxon>Ecdysozoa</taxon>
        <taxon>Arthropoda</taxon>
        <taxon>Hexapoda</taxon>
        <taxon>Insecta</taxon>
        <taxon>Pterygota</taxon>
        <taxon>Neoptera</taxon>
        <taxon>Paraneoptera</taxon>
        <taxon>Thysanoptera</taxon>
        <taxon>Terebrantia</taxon>
        <taxon>Thripoidea</taxon>
        <taxon>Thripidae</taxon>
        <taxon>Megalurothrips</taxon>
    </lineage>
</organism>
<feature type="region of interest" description="Disordered" evidence="2">
    <location>
        <begin position="1295"/>
        <end position="1317"/>
    </location>
</feature>
<evidence type="ECO:0000313" key="6">
    <source>
        <dbReference type="Proteomes" id="UP001075354"/>
    </source>
</evidence>
<gene>
    <name evidence="5" type="ORF">ONE63_006410</name>
</gene>
<dbReference type="PANTHER" id="PTHR21669:SF28">
    <property type="entry name" value="YEMANUCLEIN"/>
    <property type="match status" value="1"/>
</dbReference>
<feature type="compositionally biased region" description="Low complexity" evidence="2">
    <location>
        <begin position="1301"/>
        <end position="1311"/>
    </location>
</feature>
<feature type="compositionally biased region" description="Low complexity" evidence="2">
    <location>
        <begin position="989"/>
        <end position="1026"/>
    </location>
</feature>
<evidence type="ECO:0000313" key="5">
    <source>
        <dbReference type="EMBL" id="KAJ1529647.1"/>
    </source>
</evidence>
<feature type="compositionally biased region" description="Basic and acidic residues" evidence="2">
    <location>
        <begin position="225"/>
        <end position="244"/>
    </location>
</feature>
<dbReference type="Proteomes" id="UP001075354">
    <property type="component" value="Chromosome 3"/>
</dbReference>
<name>A0AAV7XVV1_9NEOP</name>
<evidence type="ECO:0000259" key="3">
    <source>
        <dbReference type="Pfam" id="PF08729"/>
    </source>
</evidence>
<feature type="region of interest" description="Disordered" evidence="2">
    <location>
        <begin position="1107"/>
        <end position="1181"/>
    </location>
</feature>
<feature type="region of interest" description="Disordered" evidence="2">
    <location>
        <begin position="1377"/>
        <end position="1405"/>
    </location>
</feature>
<feature type="region of interest" description="Disordered" evidence="2">
    <location>
        <begin position="1230"/>
        <end position="1257"/>
    </location>
</feature>
<feature type="compositionally biased region" description="Polar residues" evidence="2">
    <location>
        <begin position="884"/>
        <end position="899"/>
    </location>
</feature>
<feature type="compositionally biased region" description="Polar residues" evidence="2">
    <location>
        <begin position="1158"/>
        <end position="1181"/>
    </location>
</feature>
<dbReference type="PANTHER" id="PTHR21669">
    <property type="entry name" value="CAPZ-INTERACTING PROTEIN AND RELATED PROTEINS"/>
    <property type="match status" value="1"/>
</dbReference>
<reference evidence="5" key="1">
    <citation type="submission" date="2022-12" db="EMBL/GenBank/DDBJ databases">
        <title>Chromosome-level genome assembly of the bean flower thrips Megalurothrips usitatus.</title>
        <authorList>
            <person name="Ma L."/>
            <person name="Liu Q."/>
            <person name="Li H."/>
            <person name="Cai W."/>
        </authorList>
    </citation>
    <scope>NUCLEOTIDE SEQUENCE</scope>
    <source>
        <strain evidence="5">Cailab_2022a</strain>
    </source>
</reference>
<keyword evidence="6" id="KW-1185">Reference proteome</keyword>
<feature type="region of interest" description="Disordered" evidence="2">
    <location>
        <begin position="55"/>
        <end position="79"/>
    </location>
</feature>
<dbReference type="Pfam" id="PF14075">
    <property type="entry name" value="UBN_AB"/>
    <property type="match status" value="1"/>
</dbReference>
<feature type="compositionally biased region" description="Basic and acidic residues" evidence="2">
    <location>
        <begin position="1130"/>
        <end position="1146"/>
    </location>
</feature>
<feature type="compositionally biased region" description="Polar residues" evidence="2">
    <location>
        <begin position="1077"/>
        <end position="1086"/>
    </location>
</feature>